<protein>
    <submittedName>
        <fullName evidence="2">Uncharacterized protein</fullName>
    </submittedName>
</protein>
<evidence type="ECO:0000313" key="2">
    <source>
        <dbReference type="EMBL" id="KAF7810962.1"/>
    </source>
</evidence>
<dbReference type="Proteomes" id="UP000634136">
    <property type="component" value="Unassembled WGS sequence"/>
</dbReference>
<comment type="caution">
    <text evidence="2">The sequence shown here is derived from an EMBL/GenBank/DDBJ whole genome shotgun (WGS) entry which is preliminary data.</text>
</comment>
<reference evidence="2" key="1">
    <citation type="submission" date="2020-09" db="EMBL/GenBank/DDBJ databases">
        <title>Genome-Enabled Discovery of Anthraquinone Biosynthesis in Senna tora.</title>
        <authorList>
            <person name="Kang S.-H."/>
            <person name="Pandey R.P."/>
            <person name="Lee C.-M."/>
            <person name="Sim J.-S."/>
            <person name="Jeong J.-T."/>
            <person name="Choi B.-S."/>
            <person name="Jung M."/>
            <person name="Ginzburg D."/>
            <person name="Zhao K."/>
            <person name="Won S.Y."/>
            <person name="Oh T.-J."/>
            <person name="Yu Y."/>
            <person name="Kim N.-H."/>
            <person name="Lee O.R."/>
            <person name="Lee T.-H."/>
            <person name="Bashyal P."/>
            <person name="Kim T.-S."/>
            <person name="Lee W.-H."/>
            <person name="Kawkins C."/>
            <person name="Kim C.-K."/>
            <person name="Kim J.S."/>
            <person name="Ahn B.O."/>
            <person name="Rhee S.Y."/>
            <person name="Sohng J.K."/>
        </authorList>
    </citation>
    <scope>NUCLEOTIDE SEQUENCE</scope>
    <source>
        <tissue evidence="2">Leaf</tissue>
    </source>
</reference>
<evidence type="ECO:0000256" key="1">
    <source>
        <dbReference type="SAM" id="MobiDB-lite"/>
    </source>
</evidence>
<feature type="compositionally biased region" description="Basic and acidic residues" evidence="1">
    <location>
        <begin position="23"/>
        <end position="35"/>
    </location>
</feature>
<name>A0A834SZL5_9FABA</name>
<dbReference type="EMBL" id="JAAIUW010000010">
    <property type="protein sequence ID" value="KAF7810962.1"/>
    <property type="molecule type" value="Genomic_DNA"/>
</dbReference>
<sequence>MISEAPKLPRTVGTPKEPGDDEANSKVDREVEMPRARSGIIVQNGIHAGAGSRVRGRRVQSEIQLAAKINH</sequence>
<proteinExistence type="predicted"/>
<feature type="region of interest" description="Disordered" evidence="1">
    <location>
        <begin position="1"/>
        <end position="38"/>
    </location>
</feature>
<keyword evidence="3" id="KW-1185">Reference proteome</keyword>
<dbReference type="AlphaFoldDB" id="A0A834SZL5"/>
<gene>
    <name evidence="2" type="ORF">G2W53_031938</name>
</gene>
<evidence type="ECO:0000313" key="3">
    <source>
        <dbReference type="Proteomes" id="UP000634136"/>
    </source>
</evidence>
<organism evidence="2 3">
    <name type="scientific">Senna tora</name>
    <dbReference type="NCBI Taxonomy" id="362788"/>
    <lineage>
        <taxon>Eukaryota</taxon>
        <taxon>Viridiplantae</taxon>
        <taxon>Streptophyta</taxon>
        <taxon>Embryophyta</taxon>
        <taxon>Tracheophyta</taxon>
        <taxon>Spermatophyta</taxon>
        <taxon>Magnoliopsida</taxon>
        <taxon>eudicotyledons</taxon>
        <taxon>Gunneridae</taxon>
        <taxon>Pentapetalae</taxon>
        <taxon>rosids</taxon>
        <taxon>fabids</taxon>
        <taxon>Fabales</taxon>
        <taxon>Fabaceae</taxon>
        <taxon>Caesalpinioideae</taxon>
        <taxon>Cassia clade</taxon>
        <taxon>Senna</taxon>
    </lineage>
</organism>
<accession>A0A834SZL5</accession>